<dbReference type="Proteomes" id="UP000190867">
    <property type="component" value="Unassembled WGS sequence"/>
</dbReference>
<dbReference type="SUPFAM" id="SSF47240">
    <property type="entry name" value="Ferritin-like"/>
    <property type="match status" value="1"/>
</dbReference>
<dbReference type="STRING" id="734.B0187_00460"/>
<keyword evidence="5" id="KW-1185">Reference proteome</keyword>
<name>A0A1T0AVD6_9PAST</name>
<comment type="similarity">
    <text evidence="1 2">Belongs to the Dps family.</text>
</comment>
<evidence type="ECO:0000256" key="1">
    <source>
        <dbReference type="ARBA" id="ARBA00009497"/>
    </source>
</evidence>
<dbReference type="RefSeq" id="WP_078235712.1">
    <property type="nucleotide sequence ID" value="NZ_MUYA01000001.1"/>
</dbReference>
<dbReference type="PANTHER" id="PTHR42932:SF1">
    <property type="entry name" value="GENERAL STRESS PROTEIN 20U"/>
    <property type="match status" value="1"/>
</dbReference>
<dbReference type="PROSITE" id="PS00818">
    <property type="entry name" value="DPS_1"/>
    <property type="match status" value="1"/>
</dbReference>
<accession>A0A1T0AVD6</accession>
<dbReference type="AlphaFoldDB" id="A0A1T0AVD6"/>
<gene>
    <name evidence="4" type="ORF">B0187_00460</name>
</gene>
<organism evidence="4 5">
    <name type="scientific">Haemophilus paracuniculus</name>
    <dbReference type="NCBI Taxonomy" id="734"/>
    <lineage>
        <taxon>Bacteria</taxon>
        <taxon>Pseudomonadati</taxon>
        <taxon>Pseudomonadota</taxon>
        <taxon>Gammaproteobacteria</taxon>
        <taxon>Pasteurellales</taxon>
        <taxon>Pasteurellaceae</taxon>
        <taxon>Haemophilus</taxon>
    </lineage>
</organism>
<proteinExistence type="inferred from homology"/>
<dbReference type="GO" id="GO:0016722">
    <property type="term" value="F:oxidoreductase activity, acting on metal ions"/>
    <property type="evidence" value="ECO:0007669"/>
    <property type="project" value="InterPro"/>
</dbReference>
<dbReference type="Pfam" id="PF00210">
    <property type="entry name" value="Ferritin"/>
    <property type="match status" value="1"/>
</dbReference>
<dbReference type="OrthoDB" id="9797687at2"/>
<dbReference type="EMBL" id="MUYA01000001">
    <property type="protein sequence ID" value="OOS00805.1"/>
    <property type="molecule type" value="Genomic_DNA"/>
</dbReference>
<dbReference type="PROSITE" id="PS00819">
    <property type="entry name" value="DPS_2"/>
    <property type="match status" value="1"/>
</dbReference>
<dbReference type="InterPro" id="IPR012347">
    <property type="entry name" value="Ferritin-like"/>
</dbReference>
<sequence length="159" mass="17757">MTNNIGLNVASSEKIANELNNLLATYQVFYMNMRGYHWNIKGVNFFQLHAKFEEVYDDLAAKIDEVAERILTLGFTPVHAFSGYLQATRLQEHTNATSAQECLSGALNGFKTLIAQQREILTLAAAEGDDSTESLMSDYIKEQEKQVWMFSSASACCQG</sequence>
<dbReference type="PRINTS" id="PR01346">
    <property type="entry name" value="HELNAPAPROT"/>
</dbReference>
<evidence type="ECO:0000259" key="3">
    <source>
        <dbReference type="Pfam" id="PF00210"/>
    </source>
</evidence>
<dbReference type="InterPro" id="IPR002177">
    <property type="entry name" value="DPS_DNA-bd"/>
</dbReference>
<protein>
    <submittedName>
        <fullName evidence="4">DNA starvation/stationary phase protection protein</fullName>
    </submittedName>
</protein>
<evidence type="ECO:0000313" key="4">
    <source>
        <dbReference type="EMBL" id="OOS00805.1"/>
    </source>
</evidence>
<evidence type="ECO:0000313" key="5">
    <source>
        <dbReference type="Proteomes" id="UP000190867"/>
    </source>
</evidence>
<feature type="domain" description="Ferritin/DPS" evidence="3">
    <location>
        <begin position="17"/>
        <end position="152"/>
    </location>
</feature>
<dbReference type="PIRSF" id="PIRSF005900">
    <property type="entry name" value="Dps"/>
    <property type="match status" value="1"/>
</dbReference>
<comment type="caution">
    <text evidence="4">The sequence shown here is derived from an EMBL/GenBank/DDBJ whole genome shotgun (WGS) entry which is preliminary data.</text>
</comment>
<dbReference type="Gene3D" id="1.20.1260.10">
    <property type="match status" value="1"/>
</dbReference>
<reference evidence="4 5" key="1">
    <citation type="submission" date="2017-02" db="EMBL/GenBank/DDBJ databases">
        <title>Draft genome sequence of Haemophilus paracuniculus CCUG 43573 type strain.</title>
        <authorList>
            <person name="Engstrom-Jakobsson H."/>
            <person name="Salva-Serra F."/>
            <person name="Thorell K."/>
            <person name="Gonzales-Siles L."/>
            <person name="Karlsson R."/>
            <person name="Boulund F."/>
            <person name="Engstrand L."/>
            <person name="Kristiansson E."/>
            <person name="Moore E."/>
        </authorList>
    </citation>
    <scope>NUCLEOTIDE SEQUENCE [LARGE SCALE GENOMIC DNA]</scope>
    <source>
        <strain evidence="4 5">CCUG 43573</strain>
    </source>
</reference>
<dbReference type="InterPro" id="IPR023188">
    <property type="entry name" value="DPS_DNA-bd_CS"/>
</dbReference>
<evidence type="ECO:0000256" key="2">
    <source>
        <dbReference type="RuleBase" id="RU003875"/>
    </source>
</evidence>
<dbReference type="PANTHER" id="PTHR42932">
    <property type="entry name" value="GENERAL STRESS PROTEIN 20U"/>
    <property type="match status" value="1"/>
</dbReference>
<dbReference type="InterPro" id="IPR008331">
    <property type="entry name" value="Ferritin_DPS_dom"/>
</dbReference>
<dbReference type="CDD" id="cd01043">
    <property type="entry name" value="DPS"/>
    <property type="match status" value="1"/>
</dbReference>
<dbReference type="GO" id="GO:0008199">
    <property type="term" value="F:ferric iron binding"/>
    <property type="evidence" value="ECO:0007669"/>
    <property type="project" value="InterPro"/>
</dbReference>
<dbReference type="InterPro" id="IPR009078">
    <property type="entry name" value="Ferritin-like_SF"/>
</dbReference>